<comment type="caution">
    <text evidence="2">The sequence shown here is derived from an EMBL/GenBank/DDBJ whole genome shotgun (WGS) entry which is preliminary data.</text>
</comment>
<dbReference type="Proteomes" id="UP001054837">
    <property type="component" value="Unassembled WGS sequence"/>
</dbReference>
<protein>
    <recommendedName>
        <fullName evidence="4">Secreted protein</fullName>
    </recommendedName>
</protein>
<reference evidence="2 3" key="1">
    <citation type="submission" date="2021-06" db="EMBL/GenBank/DDBJ databases">
        <title>Caerostris darwini draft genome.</title>
        <authorList>
            <person name="Kono N."/>
            <person name="Arakawa K."/>
        </authorList>
    </citation>
    <scope>NUCLEOTIDE SEQUENCE [LARGE SCALE GENOMIC DNA]</scope>
</reference>
<evidence type="ECO:0000313" key="3">
    <source>
        <dbReference type="Proteomes" id="UP001054837"/>
    </source>
</evidence>
<gene>
    <name evidence="2" type="ORF">CDAR_60941</name>
</gene>
<proteinExistence type="predicted"/>
<evidence type="ECO:0000313" key="2">
    <source>
        <dbReference type="EMBL" id="GIY25341.1"/>
    </source>
</evidence>
<feature type="compositionally biased region" description="Basic and acidic residues" evidence="1">
    <location>
        <begin position="87"/>
        <end position="97"/>
    </location>
</feature>
<keyword evidence="3" id="KW-1185">Reference proteome</keyword>
<name>A0AAV4RWV6_9ARAC</name>
<organism evidence="2 3">
    <name type="scientific">Caerostris darwini</name>
    <dbReference type="NCBI Taxonomy" id="1538125"/>
    <lineage>
        <taxon>Eukaryota</taxon>
        <taxon>Metazoa</taxon>
        <taxon>Ecdysozoa</taxon>
        <taxon>Arthropoda</taxon>
        <taxon>Chelicerata</taxon>
        <taxon>Arachnida</taxon>
        <taxon>Araneae</taxon>
        <taxon>Araneomorphae</taxon>
        <taxon>Entelegynae</taxon>
        <taxon>Araneoidea</taxon>
        <taxon>Araneidae</taxon>
        <taxon>Caerostris</taxon>
    </lineage>
</organism>
<dbReference type="AlphaFoldDB" id="A0AAV4RWV6"/>
<accession>A0AAV4RWV6</accession>
<feature type="region of interest" description="Disordered" evidence="1">
    <location>
        <begin position="77"/>
        <end position="97"/>
    </location>
</feature>
<evidence type="ECO:0000256" key="1">
    <source>
        <dbReference type="SAM" id="MobiDB-lite"/>
    </source>
</evidence>
<dbReference type="EMBL" id="BPLQ01006798">
    <property type="protein sequence ID" value="GIY25341.1"/>
    <property type="molecule type" value="Genomic_DNA"/>
</dbReference>
<sequence>MGKNCNKTTNLLETFCVLSVISLLPFPLIAPVPSCLRSHFLSAGAQGGCWNAPRHRSPERFGTPLLCFGLNRSLYAGGSKRASSRAPEMRDDEPSPW</sequence>
<evidence type="ECO:0008006" key="4">
    <source>
        <dbReference type="Google" id="ProtNLM"/>
    </source>
</evidence>